<dbReference type="AlphaFoldDB" id="A0A177MZX0"/>
<dbReference type="Proteomes" id="UP000078476">
    <property type="component" value="Unassembled WGS sequence"/>
</dbReference>
<feature type="signal peptide" evidence="1">
    <location>
        <begin position="1"/>
        <end position="21"/>
    </location>
</feature>
<dbReference type="RefSeq" id="WP_066986035.1">
    <property type="nucleotide sequence ID" value="NZ_LUUI01000143.1"/>
</dbReference>
<name>A0A177MZX0_9GAMM</name>
<evidence type="ECO:0000256" key="1">
    <source>
        <dbReference type="SAM" id="SignalP"/>
    </source>
</evidence>
<dbReference type="EMBL" id="LUUI01000143">
    <property type="protein sequence ID" value="OAI11192.1"/>
    <property type="molecule type" value="Genomic_DNA"/>
</dbReference>
<proteinExistence type="predicted"/>
<dbReference type="STRING" id="980561.A1359_14830"/>
<gene>
    <name evidence="2" type="ORF">A1359_14830</name>
</gene>
<keyword evidence="1" id="KW-0732">Signal</keyword>
<evidence type="ECO:0000313" key="3">
    <source>
        <dbReference type="Proteomes" id="UP000078476"/>
    </source>
</evidence>
<organism evidence="2 3">
    <name type="scientific">Methylomonas lenta</name>
    <dbReference type="NCBI Taxonomy" id="980561"/>
    <lineage>
        <taxon>Bacteria</taxon>
        <taxon>Pseudomonadati</taxon>
        <taxon>Pseudomonadota</taxon>
        <taxon>Gammaproteobacteria</taxon>
        <taxon>Methylococcales</taxon>
        <taxon>Methylococcaceae</taxon>
        <taxon>Methylomonas</taxon>
    </lineage>
</organism>
<evidence type="ECO:0000313" key="2">
    <source>
        <dbReference type="EMBL" id="OAI11192.1"/>
    </source>
</evidence>
<reference evidence="2 3" key="1">
    <citation type="submission" date="2016-03" db="EMBL/GenBank/DDBJ databases">
        <authorList>
            <person name="Ploux O."/>
        </authorList>
    </citation>
    <scope>NUCLEOTIDE SEQUENCE [LARGE SCALE GENOMIC DNA]</scope>
    <source>
        <strain evidence="2 3">R-45370</strain>
    </source>
</reference>
<sequence>MFIFRPLLISLGLLISANTLAREVNVTVPLDYGLIRNVLISQLFTGEGQSARLWKDGKECSFLDLSNPQIAGQNGQIKIDNDVHAKFGAKMGGKCMTLVKWNGILETLQKPTLDKTGTVLSFPVTSTNAFDSKGQKLDIAQLQDLLQQVVAPKLADLKIDLNKSRDDIIKTLLPYVPAEDSEQLHDAVNSLRFNGVKVDDKNILLNLGFKANVKPADTHPVDALSADELLQWQTIWQDWQASLEKGIDQLPLTNEMAANRDTLHNVLQNAGTAFEQGLTVDHEKDHDPVRQFINESWDQLAPLLRSVSQQLPGAESLRYLTLIAATDLMYEVESIGSPFGLEISANGLRKIVRSYIKHNAGQAS</sequence>
<comment type="caution">
    <text evidence="2">The sequence shown here is derived from an EMBL/GenBank/DDBJ whole genome shotgun (WGS) entry which is preliminary data.</text>
</comment>
<dbReference type="OrthoDB" id="5289483at2"/>
<keyword evidence="3" id="KW-1185">Reference proteome</keyword>
<accession>A0A177MZX0</accession>
<protein>
    <submittedName>
        <fullName evidence="2">Uncharacterized protein</fullName>
    </submittedName>
</protein>
<feature type="chain" id="PRO_5008068607" evidence="1">
    <location>
        <begin position="22"/>
        <end position="364"/>
    </location>
</feature>